<keyword evidence="1" id="KW-0694">RNA-binding</keyword>
<dbReference type="VEuPathDB" id="AmoebaDB:NAEGRDRAFT_64904"/>
<comment type="similarity">
    <text evidence="1">Belongs to the RdRP family.</text>
</comment>
<gene>
    <name evidence="3" type="ORF">NAEGRDRAFT_64904</name>
</gene>
<dbReference type="Pfam" id="PF05183">
    <property type="entry name" value="RdRP"/>
    <property type="match status" value="1"/>
</dbReference>
<dbReference type="GO" id="GO:0003968">
    <property type="term" value="F:RNA-directed RNA polymerase activity"/>
    <property type="evidence" value="ECO:0007669"/>
    <property type="project" value="UniProtKB-KW"/>
</dbReference>
<comment type="catalytic activity">
    <reaction evidence="1">
        <text>RNA(n) + a ribonucleoside 5'-triphosphate = RNA(n+1) + diphosphate</text>
        <dbReference type="Rhea" id="RHEA:21248"/>
        <dbReference type="Rhea" id="RHEA-COMP:14527"/>
        <dbReference type="Rhea" id="RHEA-COMP:17342"/>
        <dbReference type="ChEBI" id="CHEBI:33019"/>
        <dbReference type="ChEBI" id="CHEBI:61557"/>
        <dbReference type="ChEBI" id="CHEBI:140395"/>
        <dbReference type="EC" id="2.7.7.48"/>
    </reaction>
</comment>
<accession>D2V7S1</accession>
<dbReference type="EMBL" id="GG738856">
    <property type="protein sequence ID" value="EFC46921.1"/>
    <property type="molecule type" value="Genomic_DNA"/>
</dbReference>
<dbReference type="GO" id="GO:0031380">
    <property type="term" value="C:nuclear RNA-directed RNA polymerase complex"/>
    <property type="evidence" value="ECO:0007669"/>
    <property type="project" value="TreeGrafter"/>
</dbReference>
<dbReference type="InterPro" id="IPR057596">
    <property type="entry name" value="RDRP_core"/>
</dbReference>
<dbReference type="RefSeq" id="XP_002679665.1">
    <property type="nucleotide sequence ID" value="XM_002679619.1"/>
</dbReference>
<evidence type="ECO:0000259" key="2">
    <source>
        <dbReference type="Pfam" id="PF05183"/>
    </source>
</evidence>
<dbReference type="GeneID" id="8860253"/>
<dbReference type="EC" id="2.7.7.48" evidence="1"/>
<dbReference type="PANTHER" id="PTHR23079:SF55">
    <property type="entry name" value="RNA-DIRECTED RNA POLYMERASE"/>
    <property type="match status" value="1"/>
</dbReference>
<organism evidence="4">
    <name type="scientific">Naegleria gruberi</name>
    <name type="common">Amoeba</name>
    <dbReference type="NCBI Taxonomy" id="5762"/>
    <lineage>
        <taxon>Eukaryota</taxon>
        <taxon>Discoba</taxon>
        <taxon>Heterolobosea</taxon>
        <taxon>Tetramitia</taxon>
        <taxon>Eutetramitia</taxon>
        <taxon>Vahlkampfiidae</taxon>
        <taxon>Naegleria</taxon>
    </lineage>
</organism>
<dbReference type="GO" id="GO:0003723">
    <property type="term" value="F:RNA binding"/>
    <property type="evidence" value="ECO:0007669"/>
    <property type="project" value="UniProtKB-KW"/>
</dbReference>
<keyword evidence="1" id="KW-0696">RNA-directed RNA polymerase</keyword>
<dbReference type="Proteomes" id="UP000006671">
    <property type="component" value="Unassembled WGS sequence"/>
</dbReference>
<evidence type="ECO:0000256" key="1">
    <source>
        <dbReference type="RuleBase" id="RU363098"/>
    </source>
</evidence>
<dbReference type="InterPro" id="IPR007855">
    <property type="entry name" value="RDRP"/>
</dbReference>
<feature type="domain" description="RDRP core" evidence="2">
    <location>
        <begin position="256"/>
        <end position="776"/>
    </location>
</feature>
<sequence length="1014" mass="117621">MLNNNRTFKPPIIDNNVTLGLGPDRMGVLFTDMLTAIRIPANHWLLALISGGSGADDQQVRVKLVHETFRYVNSEPTLEMSQEIDLQFQVMSRLICIPPNQQQLIEYYRNTLPSADYLLFEKYHKWNIRIESVVYQRYVTLDVVLICQNEKELPKNSLEYLMKTAPYTFRDFRLLYENCELYSNLFKVDCEMFQQFFGRNYPLVCTVKDVDSNPNIIGNNNMSIQNSFSRFARILMDLNLGKCMMIVKFETKDDNIKRKWCENGISYEGHCYKFFSTSNSGMKGSSAVFINSTLLNLETVKLLVGSSFDKALQTGGVRKVASRIGLSIGTSIQSLATFEFDQIFCLPQNIEDEFPITDGSGLARSDFFEEILEKTYAIPYFEMEKLAKHPEMKLSRRLETDYKNVSAIQVRMLGAKGVLQKIPDSLWKVLQVKWKFPDSTKVILRNSMIKFETAYYKKIDVLSYSSATGGSISRGVMSCLLERTDHREEMEEIFMNDLDDYLKEMEDNRNDPIYVCNYLLTGTGNTKEGLAKQLIMADHPLNNYFIDSVIRENIKTRHLGLVNDNLSFKINSHYCVSALGGVDESGELKEGEIHINCDAFTNSPYYLELDYVLVYRNPLGYEGDIQKLKIKKNPQSEFLKSRRNSITFAMSKGTRNPIGFMQGGDFDGDRYNIIFHPKIVKYFKQDESLNLDYNNNDIYEQFKKNESISSLETIPVMQPNTNPTIQDIIEEHINMFTENSPIGTLSGYTSNLRETTDIPKKKLASKLFADCIDSIKGSSFPYDLINIVKSKIPEWEEYLNERVKKSEFWKDENLSNPQPNHLVCRMFDMVVQSLKKITEDPINTQLDPDFETPNPKYLKFHTQWKQEFENLFKEWCNYWTKQLSANPETEKDKSETKSHKRILLNKIKEILPLQEEKSESIDWRAKFNEGTDGNDMRCEKAAFFMRYNHVQNQKGLIKRLQSPFVYTCCMLYLNIYKQFKQFEKFGKIPQIVSSNYKVSLKKQLSNITRTTPVE</sequence>
<dbReference type="eggNOG" id="KOG0988">
    <property type="taxonomic scope" value="Eukaryota"/>
</dbReference>
<name>D2V7S1_NAEGR</name>
<reference evidence="3 4" key="1">
    <citation type="journal article" date="2010" name="Cell">
        <title>The genome of Naegleria gruberi illuminates early eukaryotic versatility.</title>
        <authorList>
            <person name="Fritz-Laylin L.K."/>
            <person name="Prochnik S.E."/>
            <person name="Ginger M.L."/>
            <person name="Dacks J.B."/>
            <person name="Carpenter M.L."/>
            <person name="Field M.C."/>
            <person name="Kuo A."/>
            <person name="Paredez A."/>
            <person name="Chapman J."/>
            <person name="Pham J."/>
            <person name="Shu S."/>
            <person name="Neupane R."/>
            <person name="Cipriano M."/>
            <person name="Mancuso J."/>
            <person name="Tu H."/>
            <person name="Salamov A."/>
            <person name="Lindquist E."/>
            <person name="Shapiro H."/>
            <person name="Lucas S."/>
            <person name="Grigoriev I.V."/>
            <person name="Cande W.Z."/>
            <person name="Fulton C."/>
            <person name="Rokhsar D.S."/>
            <person name="Dawson S.C."/>
        </authorList>
    </citation>
    <scope>NUCLEOTIDE SEQUENCE [LARGE SCALE GENOMIC DNA]</scope>
    <source>
        <strain evidence="3 4">NEG-M</strain>
    </source>
</reference>
<dbReference type="OrthoDB" id="6513042at2759"/>
<keyword evidence="4" id="KW-1185">Reference proteome</keyword>
<evidence type="ECO:0000313" key="4">
    <source>
        <dbReference type="Proteomes" id="UP000006671"/>
    </source>
</evidence>
<keyword evidence="1" id="KW-0548">Nucleotidyltransferase</keyword>
<dbReference type="KEGG" id="ngr:NAEGRDRAFT_64904"/>
<protein>
    <recommendedName>
        <fullName evidence="1">RNA-dependent RNA polymerase</fullName>
        <ecNumber evidence="1">2.7.7.48</ecNumber>
    </recommendedName>
</protein>
<dbReference type="InParanoid" id="D2V7S1"/>
<keyword evidence="1" id="KW-0808">Transferase</keyword>
<proteinExistence type="inferred from homology"/>
<dbReference type="PANTHER" id="PTHR23079">
    <property type="entry name" value="RNA-DEPENDENT RNA POLYMERASE"/>
    <property type="match status" value="1"/>
</dbReference>
<dbReference type="AlphaFoldDB" id="D2V7S1"/>
<dbReference type="GO" id="GO:0030422">
    <property type="term" value="P:siRNA processing"/>
    <property type="evidence" value="ECO:0007669"/>
    <property type="project" value="TreeGrafter"/>
</dbReference>
<evidence type="ECO:0000313" key="3">
    <source>
        <dbReference type="EMBL" id="EFC46921.1"/>
    </source>
</evidence>